<evidence type="ECO:0000256" key="1">
    <source>
        <dbReference type="ARBA" id="ARBA00023125"/>
    </source>
</evidence>
<evidence type="ECO:0000259" key="2">
    <source>
        <dbReference type="PROSITE" id="PS50943"/>
    </source>
</evidence>
<dbReference type="EMBL" id="CP011104">
    <property type="protein sequence ID" value="AKH64118.1"/>
    <property type="molecule type" value="Genomic_DNA"/>
</dbReference>
<dbReference type="CDD" id="cd00093">
    <property type="entry name" value="HTH_XRE"/>
    <property type="match status" value="1"/>
</dbReference>
<dbReference type="Gene3D" id="1.10.260.40">
    <property type="entry name" value="lambda repressor-like DNA-binding domains"/>
    <property type="match status" value="1"/>
</dbReference>
<reference evidence="3 5" key="1">
    <citation type="journal article" date="2015" name="J. Biotechnol.">
        <title>Complete genome sequence of Photorhabdus temperata subsp. thracensis 39-8(T), an entomopathogenic bacterium for the improved commercial bioinsecticide.</title>
        <authorList>
            <person name="Kwak Y."/>
            <person name="Shin J.H."/>
        </authorList>
    </citation>
    <scope>NUCLEOTIDE SEQUENCE [LARGE SCALE GENOMIC DNA]</scope>
    <source>
        <strain evidence="3 5">DSM 15199</strain>
    </source>
</reference>
<dbReference type="PANTHER" id="PTHR46558">
    <property type="entry name" value="TRACRIPTIONAL REGULATORY PROTEIN-RELATED-RELATED"/>
    <property type="match status" value="1"/>
</dbReference>
<dbReference type="InterPro" id="IPR001387">
    <property type="entry name" value="Cro/C1-type_HTH"/>
</dbReference>
<proteinExistence type="predicted"/>
<dbReference type="SUPFAM" id="SSF47413">
    <property type="entry name" value="lambda repressor-like DNA-binding domains"/>
    <property type="match status" value="1"/>
</dbReference>
<gene>
    <name evidence="3" type="ORF">VY86_13080</name>
    <name evidence="4" type="ORF">VY86_13120</name>
</gene>
<dbReference type="RefSeq" id="WP_011147755.1">
    <property type="nucleotide sequence ID" value="NZ_CAWQPG010000041.1"/>
</dbReference>
<dbReference type="STRING" id="230089.VY86_13080"/>
<accession>A0A0F7LQ42</accession>
<keyword evidence="5" id="KW-1185">Reference proteome</keyword>
<evidence type="ECO:0000313" key="4">
    <source>
        <dbReference type="EMBL" id="AKH64122.1"/>
    </source>
</evidence>
<dbReference type="GeneID" id="48849837"/>
<sequence>MHISLPHWICEEDMQLFATRLKEAREARKMTQARLAELLNVDRRVYNRWERGASVPQLDAVVRIAQVLQSSLDSLVGLEPMTPPQIHNPRLQALVMQMDSLSDEDQQALIVLMDSLLKRSKMTQLLTS</sequence>
<dbReference type="SMART" id="SM00530">
    <property type="entry name" value="HTH_XRE"/>
    <property type="match status" value="1"/>
</dbReference>
<name>A0A0F7LQ42_9GAMM</name>
<dbReference type="GO" id="GO:0003677">
    <property type="term" value="F:DNA binding"/>
    <property type="evidence" value="ECO:0007669"/>
    <property type="project" value="UniProtKB-KW"/>
</dbReference>
<dbReference type="PANTHER" id="PTHR46558:SF4">
    <property type="entry name" value="DNA-BIDING PHAGE PROTEIN"/>
    <property type="match status" value="1"/>
</dbReference>
<dbReference type="OrthoDB" id="6424053at2"/>
<evidence type="ECO:0000313" key="5">
    <source>
        <dbReference type="Proteomes" id="UP000034866"/>
    </source>
</evidence>
<dbReference type="InterPro" id="IPR010982">
    <property type="entry name" value="Lambda_DNA-bd_dom_sf"/>
</dbReference>
<evidence type="ECO:0000313" key="3">
    <source>
        <dbReference type="EMBL" id="AKH64118.1"/>
    </source>
</evidence>
<feature type="domain" description="HTH cro/C1-type" evidence="2">
    <location>
        <begin position="21"/>
        <end position="75"/>
    </location>
</feature>
<dbReference type="PATRIC" id="fig|230089.6.peg.2933"/>
<protein>
    <recommendedName>
        <fullName evidence="2">HTH cro/C1-type domain-containing protein</fullName>
    </recommendedName>
</protein>
<dbReference type="Proteomes" id="UP000034866">
    <property type="component" value="Chromosome"/>
</dbReference>
<reference evidence="5" key="2">
    <citation type="submission" date="2015-03" db="EMBL/GenBank/DDBJ databases">
        <title>Genome sequence of Azospirillum thiophilum strain DSM 21654T.</title>
        <authorList>
            <person name="Kwak Y."/>
            <person name="Shin J.-H."/>
        </authorList>
    </citation>
    <scope>NUCLEOTIDE SEQUENCE [LARGE SCALE GENOMIC DNA]</scope>
    <source>
        <strain evidence="5">DSM 15199</strain>
    </source>
</reference>
<organism evidence="3 5">
    <name type="scientific">Photorhabdus thracensis</name>
    <dbReference type="NCBI Taxonomy" id="230089"/>
    <lineage>
        <taxon>Bacteria</taxon>
        <taxon>Pseudomonadati</taxon>
        <taxon>Pseudomonadota</taxon>
        <taxon>Gammaproteobacteria</taxon>
        <taxon>Enterobacterales</taxon>
        <taxon>Morganellaceae</taxon>
        <taxon>Photorhabdus</taxon>
    </lineage>
</organism>
<dbReference type="KEGG" id="ptt:VY86_13080"/>
<dbReference type="EMBL" id="CP011104">
    <property type="protein sequence ID" value="AKH64122.1"/>
    <property type="molecule type" value="Genomic_DNA"/>
</dbReference>
<dbReference type="Pfam" id="PF01381">
    <property type="entry name" value="HTH_3"/>
    <property type="match status" value="1"/>
</dbReference>
<dbReference type="PROSITE" id="PS50943">
    <property type="entry name" value="HTH_CROC1"/>
    <property type="match status" value="1"/>
</dbReference>
<keyword evidence="1" id="KW-0238">DNA-binding</keyword>
<dbReference type="AlphaFoldDB" id="A0A0F7LQ42"/>
<dbReference type="KEGG" id="ptt:VY86_13120"/>